<dbReference type="InterPro" id="IPR036166">
    <property type="entry name" value="YxeA-like_sf"/>
</dbReference>
<sequence>MKAIKALLILVLIIGAVLGGALFFTKNSSSEFAALIDQLNPLVQESVLYVKTTEAESINGYGTATYSQTGAKANGNTRPISFTADHELKRDHYLELSTKGGHVNTYNEVPRDKVPVAAREALN</sequence>
<dbReference type="RefSeq" id="WP_035314970.1">
    <property type="nucleotide sequence ID" value="NZ_AODH01000036.1"/>
</dbReference>
<accession>W7CNX7</accession>
<comment type="caution">
    <text evidence="1">The sequence shown here is derived from an EMBL/GenBank/DDBJ whole genome shotgun (WGS) entry which is preliminary data.</text>
</comment>
<dbReference type="InterPro" id="IPR006542">
    <property type="entry name" value="DUF1093"/>
</dbReference>
<dbReference type="Proteomes" id="UP000019243">
    <property type="component" value="Unassembled WGS sequence"/>
</dbReference>
<dbReference type="OrthoDB" id="8719215at2"/>
<dbReference type="SUPFAM" id="SSF159121">
    <property type="entry name" value="BC4932-like"/>
    <property type="match status" value="1"/>
</dbReference>
<dbReference type="STRING" id="1265861.BCAMP_08966"/>
<reference evidence="1 2" key="1">
    <citation type="submission" date="2012-12" db="EMBL/GenBank/DDBJ databases">
        <title>Novel taxa of Listeriaceae from agricultural environments in the United States.</title>
        <authorList>
            <person name="den Bakker H.C."/>
            <person name="Allred A."/>
            <person name="Warchocki S."/>
            <person name="Wright E.M."/>
            <person name="Burrell A."/>
            <person name="Nightingale K.K."/>
            <person name="Kephart D."/>
            <person name="Wiedmann M."/>
        </authorList>
    </citation>
    <scope>NUCLEOTIDE SEQUENCE [LARGE SCALE GENOMIC DNA]</scope>
    <source>
        <strain evidence="1 2">FSL F6-1037</strain>
    </source>
</reference>
<gene>
    <name evidence="1" type="ORF">BCAMP_08966</name>
</gene>
<keyword evidence="2" id="KW-1185">Reference proteome</keyword>
<dbReference type="AlphaFoldDB" id="W7CNX7"/>
<name>W7CNX7_9LIST</name>
<evidence type="ECO:0008006" key="3">
    <source>
        <dbReference type="Google" id="ProtNLM"/>
    </source>
</evidence>
<dbReference type="PANTHER" id="PTHR36433">
    <property type="entry name" value="HYPOTHETICAL CYTOSOLIC PROTEIN"/>
    <property type="match status" value="1"/>
</dbReference>
<organism evidence="1 2">
    <name type="scientific">Brochothrix campestris FSL F6-1037</name>
    <dbReference type="NCBI Taxonomy" id="1265861"/>
    <lineage>
        <taxon>Bacteria</taxon>
        <taxon>Bacillati</taxon>
        <taxon>Bacillota</taxon>
        <taxon>Bacilli</taxon>
        <taxon>Bacillales</taxon>
        <taxon>Listeriaceae</taxon>
        <taxon>Brochothrix</taxon>
    </lineage>
</organism>
<dbReference type="EMBL" id="AODH01000036">
    <property type="protein sequence ID" value="EUJ38385.1"/>
    <property type="molecule type" value="Genomic_DNA"/>
</dbReference>
<dbReference type="NCBIfam" id="TIGR01655">
    <property type="entry name" value="yxeA_fam"/>
    <property type="match status" value="1"/>
</dbReference>
<evidence type="ECO:0000313" key="1">
    <source>
        <dbReference type="EMBL" id="EUJ38385.1"/>
    </source>
</evidence>
<protein>
    <recommendedName>
        <fullName evidence="3">YxeA family protein</fullName>
    </recommendedName>
</protein>
<dbReference type="Pfam" id="PF06486">
    <property type="entry name" value="DUF1093"/>
    <property type="match status" value="1"/>
</dbReference>
<dbReference type="Gene3D" id="2.40.50.480">
    <property type="match status" value="1"/>
</dbReference>
<dbReference type="PANTHER" id="PTHR36433:SF2">
    <property type="entry name" value="YXEA FAMILY PROTEIN"/>
    <property type="match status" value="1"/>
</dbReference>
<evidence type="ECO:0000313" key="2">
    <source>
        <dbReference type="Proteomes" id="UP000019243"/>
    </source>
</evidence>
<proteinExistence type="predicted"/>